<feature type="compositionally biased region" description="Low complexity" evidence="1">
    <location>
        <begin position="361"/>
        <end position="374"/>
    </location>
</feature>
<feature type="compositionally biased region" description="Basic and acidic residues" evidence="1">
    <location>
        <begin position="171"/>
        <end position="183"/>
    </location>
</feature>
<name>M8AUN5_AEGTA</name>
<feature type="compositionally biased region" description="Basic and acidic residues" evidence="1">
    <location>
        <begin position="300"/>
        <end position="311"/>
    </location>
</feature>
<evidence type="ECO:0000256" key="1">
    <source>
        <dbReference type="SAM" id="MobiDB-lite"/>
    </source>
</evidence>
<dbReference type="PANTHER" id="PTHR33700:SF3">
    <property type="entry name" value="OS06G0554300 PROTEIN"/>
    <property type="match status" value="1"/>
</dbReference>
<feature type="compositionally biased region" description="Polar residues" evidence="1">
    <location>
        <begin position="278"/>
        <end position="299"/>
    </location>
</feature>
<feature type="region of interest" description="Disordered" evidence="1">
    <location>
        <begin position="128"/>
        <end position="469"/>
    </location>
</feature>
<feature type="compositionally biased region" description="Polar residues" evidence="1">
    <location>
        <begin position="446"/>
        <end position="469"/>
    </location>
</feature>
<dbReference type="EnsemblPlants" id="EMT08177">
    <property type="protein sequence ID" value="EMT08177"/>
    <property type="gene ID" value="F775_17021"/>
</dbReference>
<organism evidence="2">
    <name type="scientific">Aegilops tauschii</name>
    <name type="common">Tausch's goatgrass</name>
    <name type="synonym">Aegilops squarrosa</name>
    <dbReference type="NCBI Taxonomy" id="37682"/>
    <lineage>
        <taxon>Eukaryota</taxon>
        <taxon>Viridiplantae</taxon>
        <taxon>Streptophyta</taxon>
        <taxon>Embryophyta</taxon>
        <taxon>Tracheophyta</taxon>
        <taxon>Spermatophyta</taxon>
        <taxon>Magnoliopsida</taxon>
        <taxon>Liliopsida</taxon>
        <taxon>Poales</taxon>
        <taxon>Poaceae</taxon>
        <taxon>BOP clade</taxon>
        <taxon>Pooideae</taxon>
        <taxon>Triticodae</taxon>
        <taxon>Triticeae</taxon>
        <taxon>Triticinae</taxon>
        <taxon>Aegilops</taxon>
    </lineage>
</organism>
<sequence length="469" mass="49333">MNLTVSVGDMMSYLSVAKFHDISNSVTRCLTFVFRLFFSAVVKMLHHSNSRQQRNRGSKIKTLLKVTLLLGVAVWLAYQVKHSYDKKNEYYNATEDQLSHDDRSMFQGRKERLGTNGDGNVEKAIETTDVIGKQEEEKSGESVFEKDNTDSHDDDSGNTERSEAEEGQASRADDNAEAHRNETSESNSSDAETKTDVHSTGDDVPHEEEAQSDGSANAGQIDASGNGSDGEQAEKKGAVESQADSESLSEDTKAGTGDEHSAETLPDETGNIPAVHNANPQGDAASSTSDAYGHSNSETVHVEIGSEHEGARTSSVTTSGDAEKGNSVETNPSDSISAEEKAGGDGEKGSETSTANEASGAKEANPEEGNAAAEVRADQAANTQTENSDGASAAAEGANGGSLEEAKAVENQIDGATKASSNGDQDDIKIETNTSTSDVHNEHQSVDASSGSIGSNDTGPEQTGKTETQ</sequence>
<feature type="compositionally biased region" description="Polar residues" evidence="1">
    <location>
        <begin position="327"/>
        <end position="336"/>
    </location>
</feature>
<feature type="compositionally biased region" description="Basic and acidic residues" evidence="1">
    <location>
        <begin position="128"/>
        <end position="164"/>
    </location>
</feature>
<dbReference type="PANTHER" id="PTHR33700">
    <property type="entry name" value="MYB-LIKE PROTEIN X"/>
    <property type="match status" value="1"/>
</dbReference>
<accession>M8AUN5</accession>
<reference evidence="2" key="1">
    <citation type="submission" date="2015-06" db="UniProtKB">
        <authorList>
            <consortium name="EnsemblPlants"/>
        </authorList>
    </citation>
    <scope>IDENTIFICATION</scope>
</reference>
<feature type="compositionally biased region" description="Polar residues" evidence="1">
    <location>
        <begin position="212"/>
        <end position="226"/>
    </location>
</feature>
<feature type="compositionally biased region" description="Basic and acidic residues" evidence="1">
    <location>
        <begin position="338"/>
        <end position="350"/>
    </location>
</feature>
<evidence type="ECO:0000313" key="2">
    <source>
        <dbReference type="EnsemblPlants" id="EMT08177"/>
    </source>
</evidence>
<proteinExistence type="predicted"/>
<feature type="compositionally biased region" description="Basic and acidic residues" evidence="1">
    <location>
        <begin position="250"/>
        <end position="262"/>
    </location>
</feature>
<feature type="compositionally biased region" description="Basic and acidic residues" evidence="1">
    <location>
        <begin position="191"/>
        <end position="209"/>
    </location>
</feature>
<dbReference type="AlphaFoldDB" id="M8AUN5"/>
<protein>
    <submittedName>
        <fullName evidence="2">Uncharacterized protein</fullName>
    </submittedName>
</protein>
<feature type="compositionally biased region" description="Low complexity" evidence="1">
    <location>
        <begin position="386"/>
        <end position="403"/>
    </location>
</feature>